<dbReference type="AlphaFoldDB" id="A0A382Z436"/>
<feature type="transmembrane region" description="Helical" evidence="1">
    <location>
        <begin position="46"/>
        <end position="66"/>
    </location>
</feature>
<sequence length="105" mass="11745">MSLLLQIIILCLLDMLIRGLPSAALVILLEKTAPKEYRENSIQSLWPLLIPFLGAVWFIYVAWLLYSTYRNVLWVGGKFKVLRAWEGALNVGFLGAPLVCLIGGV</sequence>
<feature type="transmembrane region" description="Helical" evidence="1">
    <location>
        <begin position="87"/>
        <end position="104"/>
    </location>
</feature>
<accession>A0A382Z436</accession>
<protein>
    <submittedName>
        <fullName evidence="2">Uncharacterized protein</fullName>
    </submittedName>
</protein>
<keyword evidence="1" id="KW-0472">Membrane</keyword>
<proteinExistence type="predicted"/>
<organism evidence="2">
    <name type="scientific">marine metagenome</name>
    <dbReference type="NCBI Taxonomy" id="408172"/>
    <lineage>
        <taxon>unclassified sequences</taxon>
        <taxon>metagenomes</taxon>
        <taxon>ecological metagenomes</taxon>
    </lineage>
</organism>
<reference evidence="2" key="1">
    <citation type="submission" date="2018-05" db="EMBL/GenBank/DDBJ databases">
        <authorList>
            <person name="Lanie J.A."/>
            <person name="Ng W.-L."/>
            <person name="Kazmierczak K.M."/>
            <person name="Andrzejewski T.M."/>
            <person name="Davidsen T.M."/>
            <person name="Wayne K.J."/>
            <person name="Tettelin H."/>
            <person name="Glass J.I."/>
            <person name="Rusch D."/>
            <person name="Podicherti R."/>
            <person name="Tsui H.-C.T."/>
            <person name="Winkler M.E."/>
        </authorList>
    </citation>
    <scope>NUCLEOTIDE SEQUENCE</scope>
</reference>
<dbReference type="EMBL" id="UINC01180860">
    <property type="protein sequence ID" value="SVD90264.1"/>
    <property type="molecule type" value="Genomic_DNA"/>
</dbReference>
<keyword evidence="1" id="KW-1133">Transmembrane helix</keyword>
<evidence type="ECO:0000256" key="1">
    <source>
        <dbReference type="SAM" id="Phobius"/>
    </source>
</evidence>
<keyword evidence="1" id="KW-0812">Transmembrane</keyword>
<evidence type="ECO:0000313" key="2">
    <source>
        <dbReference type="EMBL" id="SVD90264.1"/>
    </source>
</evidence>
<name>A0A382Z436_9ZZZZ</name>
<gene>
    <name evidence="2" type="ORF">METZ01_LOCUS443118</name>
</gene>
<feature type="non-terminal residue" evidence="2">
    <location>
        <position position="105"/>
    </location>
</feature>